<dbReference type="GO" id="GO:0004497">
    <property type="term" value="F:monooxygenase activity"/>
    <property type="evidence" value="ECO:0007669"/>
    <property type="project" value="UniProtKB-KW"/>
</dbReference>
<dbReference type="Proteomes" id="UP001385951">
    <property type="component" value="Unassembled WGS sequence"/>
</dbReference>
<dbReference type="InterPro" id="IPR002401">
    <property type="entry name" value="Cyt_P450_E_grp-I"/>
</dbReference>
<evidence type="ECO:0000313" key="16">
    <source>
        <dbReference type="Proteomes" id="UP001385951"/>
    </source>
</evidence>
<evidence type="ECO:0000256" key="14">
    <source>
        <dbReference type="RuleBase" id="RU000461"/>
    </source>
</evidence>
<evidence type="ECO:0000256" key="6">
    <source>
        <dbReference type="ARBA" id="ARBA00022692"/>
    </source>
</evidence>
<keyword evidence="9 14" id="KW-0560">Oxidoreductase</keyword>
<evidence type="ECO:0000256" key="13">
    <source>
        <dbReference type="PIRSR" id="PIRSR602401-1"/>
    </source>
</evidence>
<name>A0AAW0FW26_9APHY</name>
<comment type="cofactor">
    <cofactor evidence="1 13">
        <name>heme</name>
        <dbReference type="ChEBI" id="CHEBI:30413"/>
    </cofactor>
</comment>
<keyword evidence="8" id="KW-1133">Transmembrane helix</keyword>
<proteinExistence type="inferred from homology"/>
<accession>A0AAW0FW26</accession>
<sequence>MQEVSRWHIVVPLGLPRISVEDDIYNGYHIPAGTVVFPNAYAISREVEDPECFIPERFLDTENPAQNPYEYMFGYGRRICPGRYLAENFLFLFAANTLAFFDIKEPSQDDLRNGLAHPADVKFSPTLVSLPENFTCRMEPRSQEHADIVASLTG</sequence>
<evidence type="ECO:0000256" key="8">
    <source>
        <dbReference type="ARBA" id="ARBA00022989"/>
    </source>
</evidence>
<dbReference type="InterPro" id="IPR036396">
    <property type="entry name" value="Cyt_P450_sf"/>
</dbReference>
<dbReference type="EMBL" id="JASBNA010000021">
    <property type="protein sequence ID" value="KAK7685273.1"/>
    <property type="molecule type" value="Genomic_DNA"/>
</dbReference>
<dbReference type="GO" id="GO:0020037">
    <property type="term" value="F:heme binding"/>
    <property type="evidence" value="ECO:0007669"/>
    <property type="project" value="InterPro"/>
</dbReference>
<evidence type="ECO:0000256" key="12">
    <source>
        <dbReference type="ARBA" id="ARBA00023136"/>
    </source>
</evidence>
<evidence type="ECO:0000256" key="2">
    <source>
        <dbReference type="ARBA" id="ARBA00004167"/>
    </source>
</evidence>
<keyword evidence="6" id="KW-0812">Transmembrane</keyword>
<evidence type="ECO:0000256" key="9">
    <source>
        <dbReference type="ARBA" id="ARBA00023002"/>
    </source>
</evidence>
<dbReference type="SUPFAM" id="SSF48264">
    <property type="entry name" value="Cytochrome P450"/>
    <property type="match status" value="1"/>
</dbReference>
<dbReference type="PROSITE" id="PS00086">
    <property type="entry name" value="CYTOCHROME_P450"/>
    <property type="match status" value="1"/>
</dbReference>
<evidence type="ECO:0008006" key="17">
    <source>
        <dbReference type="Google" id="ProtNLM"/>
    </source>
</evidence>
<dbReference type="InterPro" id="IPR050364">
    <property type="entry name" value="Cytochrome_P450_fung"/>
</dbReference>
<feature type="binding site" description="axial binding residue" evidence="13">
    <location>
        <position position="80"/>
    </location>
    <ligand>
        <name>heme</name>
        <dbReference type="ChEBI" id="CHEBI:30413"/>
    </ligand>
    <ligandPart>
        <name>Fe</name>
        <dbReference type="ChEBI" id="CHEBI:18248"/>
    </ligandPart>
</feature>
<dbReference type="PRINTS" id="PR00463">
    <property type="entry name" value="EP450I"/>
</dbReference>
<evidence type="ECO:0000256" key="4">
    <source>
        <dbReference type="ARBA" id="ARBA00010617"/>
    </source>
</evidence>
<evidence type="ECO:0000256" key="7">
    <source>
        <dbReference type="ARBA" id="ARBA00022723"/>
    </source>
</evidence>
<keyword evidence="12" id="KW-0472">Membrane</keyword>
<protein>
    <recommendedName>
        <fullName evidence="17">Cytochrome P450</fullName>
    </recommendedName>
</protein>
<keyword evidence="10 13" id="KW-0408">Iron</keyword>
<evidence type="ECO:0000256" key="10">
    <source>
        <dbReference type="ARBA" id="ARBA00023004"/>
    </source>
</evidence>
<evidence type="ECO:0000256" key="1">
    <source>
        <dbReference type="ARBA" id="ARBA00001971"/>
    </source>
</evidence>
<comment type="pathway">
    <text evidence="3">Secondary metabolite biosynthesis.</text>
</comment>
<evidence type="ECO:0000256" key="5">
    <source>
        <dbReference type="ARBA" id="ARBA00022617"/>
    </source>
</evidence>
<keyword evidence="7 13" id="KW-0479">Metal-binding</keyword>
<dbReference type="Gene3D" id="1.10.630.10">
    <property type="entry name" value="Cytochrome P450"/>
    <property type="match status" value="1"/>
</dbReference>
<dbReference type="PANTHER" id="PTHR46300">
    <property type="entry name" value="P450, PUTATIVE (EUROFUNG)-RELATED-RELATED"/>
    <property type="match status" value="1"/>
</dbReference>
<dbReference type="InterPro" id="IPR017972">
    <property type="entry name" value="Cyt_P450_CS"/>
</dbReference>
<comment type="similarity">
    <text evidence="4 14">Belongs to the cytochrome P450 family.</text>
</comment>
<dbReference type="GO" id="GO:0016705">
    <property type="term" value="F:oxidoreductase activity, acting on paired donors, with incorporation or reduction of molecular oxygen"/>
    <property type="evidence" value="ECO:0007669"/>
    <property type="project" value="InterPro"/>
</dbReference>
<comment type="subcellular location">
    <subcellularLocation>
        <location evidence="2">Membrane</location>
        <topology evidence="2">Single-pass membrane protein</topology>
    </subcellularLocation>
</comment>
<dbReference type="GO" id="GO:0005506">
    <property type="term" value="F:iron ion binding"/>
    <property type="evidence" value="ECO:0007669"/>
    <property type="project" value="InterPro"/>
</dbReference>
<keyword evidence="5 13" id="KW-0349">Heme</keyword>
<gene>
    <name evidence="15" type="ORF">QCA50_011636</name>
</gene>
<dbReference type="Pfam" id="PF00067">
    <property type="entry name" value="p450"/>
    <property type="match status" value="1"/>
</dbReference>
<evidence type="ECO:0000256" key="3">
    <source>
        <dbReference type="ARBA" id="ARBA00005179"/>
    </source>
</evidence>
<comment type="caution">
    <text evidence="15">The sequence shown here is derived from an EMBL/GenBank/DDBJ whole genome shotgun (WGS) entry which is preliminary data.</text>
</comment>
<reference evidence="15 16" key="1">
    <citation type="submission" date="2022-09" db="EMBL/GenBank/DDBJ databases">
        <authorList>
            <person name="Palmer J.M."/>
        </authorList>
    </citation>
    <scope>NUCLEOTIDE SEQUENCE [LARGE SCALE GENOMIC DNA]</scope>
    <source>
        <strain evidence="15 16">DSM 7382</strain>
    </source>
</reference>
<keyword evidence="16" id="KW-1185">Reference proteome</keyword>
<dbReference type="InterPro" id="IPR001128">
    <property type="entry name" value="Cyt_P450"/>
</dbReference>
<evidence type="ECO:0000313" key="15">
    <source>
        <dbReference type="EMBL" id="KAK7685273.1"/>
    </source>
</evidence>
<organism evidence="15 16">
    <name type="scientific">Cerrena zonata</name>
    <dbReference type="NCBI Taxonomy" id="2478898"/>
    <lineage>
        <taxon>Eukaryota</taxon>
        <taxon>Fungi</taxon>
        <taxon>Dikarya</taxon>
        <taxon>Basidiomycota</taxon>
        <taxon>Agaricomycotina</taxon>
        <taxon>Agaricomycetes</taxon>
        <taxon>Polyporales</taxon>
        <taxon>Cerrenaceae</taxon>
        <taxon>Cerrena</taxon>
    </lineage>
</organism>
<dbReference type="GO" id="GO:0016020">
    <property type="term" value="C:membrane"/>
    <property type="evidence" value="ECO:0007669"/>
    <property type="project" value="UniProtKB-SubCell"/>
</dbReference>
<keyword evidence="11 14" id="KW-0503">Monooxygenase</keyword>
<dbReference type="AlphaFoldDB" id="A0AAW0FW26"/>
<evidence type="ECO:0000256" key="11">
    <source>
        <dbReference type="ARBA" id="ARBA00023033"/>
    </source>
</evidence>
<dbReference type="PANTHER" id="PTHR46300:SF7">
    <property type="entry name" value="P450, PUTATIVE (EUROFUNG)-RELATED"/>
    <property type="match status" value="1"/>
</dbReference>